<evidence type="ECO:0000313" key="3">
    <source>
        <dbReference type="EMBL" id="MCE4555246.1"/>
    </source>
</evidence>
<evidence type="ECO:0000259" key="2">
    <source>
        <dbReference type="Pfam" id="PF13006"/>
    </source>
</evidence>
<accession>A0ABS8XXB6</accession>
<feature type="domain" description="Transposase IS4 N-terminal" evidence="2">
    <location>
        <begin position="21"/>
        <end position="112"/>
    </location>
</feature>
<dbReference type="PANTHER" id="PTHR37529">
    <property type="entry name" value="TRANSPOSASE INSG FOR INSERTION SEQUENCE ELEMENT IS4-RELATED"/>
    <property type="match status" value="1"/>
</dbReference>
<dbReference type="InterPro" id="IPR002559">
    <property type="entry name" value="Transposase_11"/>
</dbReference>
<dbReference type="InterPro" id="IPR047952">
    <property type="entry name" value="Transpos_IS4"/>
</dbReference>
<dbReference type="InterPro" id="IPR012337">
    <property type="entry name" value="RNaseH-like_sf"/>
</dbReference>
<dbReference type="RefSeq" id="WP_233372262.1">
    <property type="nucleotide sequence ID" value="NZ_JAJTWU010000004.1"/>
</dbReference>
<dbReference type="EMBL" id="JAJTWU010000004">
    <property type="protein sequence ID" value="MCE4555246.1"/>
    <property type="molecule type" value="Genomic_DNA"/>
</dbReference>
<dbReference type="Pfam" id="PF01609">
    <property type="entry name" value="DDE_Tnp_1"/>
    <property type="match status" value="1"/>
</dbReference>
<protein>
    <submittedName>
        <fullName evidence="3">IS4 family transposase</fullName>
    </submittedName>
</protein>
<name>A0ABS8XXB6_9BURK</name>
<sequence length="414" mass="45215">MARTKAGLGAGARLADFLNASLMARVVPPEVVHEVLDAHGRNSRRIRAFPAVAGVYYVMALSLYPEASYEAVFSAVSQGLAWEAGAPQPAGVSKVAISLLRSRIGAQPLADLVERCCVPLADPAVHPAGFYRGLRLVAVDGSTFELADDPAIEQEFGRPGGRQGQAGYPQARCVLLAECGTHAILGANLGPYGSGEWALCQPLLARLGPGMLCMADRGFNGFEHWEQARATGAQLLWRCGSTRNLPVEKVLADGSYLSTIRPTGVSAAEAKVRAIKVRVIDYTLPNMPDSQPHYRLMTTLLDDTAAPLLELAELYHRRWAMESIYDELKTHLVQNRRVLRSRTPELVRQEFFGWVLMHYTVRWLLHQGAARHRIPHEDLSFVGHVQLIRQQQPLSGAFPPTAHEEASVVVPGAA</sequence>
<evidence type="ECO:0000259" key="1">
    <source>
        <dbReference type="Pfam" id="PF01609"/>
    </source>
</evidence>
<feature type="domain" description="Transposase IS4-like" evidence="1">
    <location>
        <begin position="134"/>
        <end position="357"/>
    </location>
</feature>
<dbReference type="NCBIfam" id="NF033592">
    <property type="entry name" value="transpos_IS4_1"/>
    <property type="match status" value="1"/>
</dbReference>
<proteinExistence type="predicted"/>
<comment type="caution">
    <text evidence="3">The sequence shown here is derived from an EMBL/GenBank/DDBJ whole genome shotgun (WGS) entry which is preliminary data.</text>
</comment>
<dbReference type="Proteomes" id="UP001200741">
    <property type="component" value="Unassembled WGS sequence"/>
</dbReference>
<keyword evidence="4" id="KW-1185">Reference proteome</keyword>
<dbReference type="Gene3D" id="3.90.350.10">
    <property type="entry name" value="Transposase Inhibitor Protein From Tn5, Chain A, domain 1"/>
    <property type="match status" value="1"/>
</dbReference>
<dbReference type="InterPro" id="IPR024473">
    <property type="entry name" value="Transposases_IS4_N"/>
</dbReference>
<organism evidence="3 4">
    <name type="scientific">Pelomonas cellulosilytica</name>
    <dbReference type="NCBI Taxonomy" id="2906762"/>
    <lineage>
        <taxon>Bacteria</taxon>
        <taxon>Pseudomonadati</taxon>
        <taxon>Pseudomonadota</taxon>
        <taxon>Betaproteobacteria</taxon>
        <taxon>Burkholderiales</taxon>
        <taxon>Sphaerotilaceae</taxon>
        <taxon>Roseateles</taxon>
    </lineage>
</organism>
<gene>
    <name evidence="3" type="ORF">LXT13_12545</name>
</gene>
<dbReference type="PANTHER" id="PTHR37529:SF1">
    <property type="entry name" value="TRANSPOSASE INSG FOR INSERTION SEQUENCE ELEMENT IS4-RELATED"/>
    <property type="match status" value="1"/>
</dbReference>
<dbReference type="SUPFAM" id="SSF53098">
    <property type="entry name" value="Ribonuclease H-like"/>
    <property type="match status" value="1"/>
</dbReference>
<reference evidence="3 4" key="1">
    <citation type="submission" date="2021-12" db="EMBL/GenBank/DDBJ databases">
        <title>Genome seq of P8.</title>
        <authorList>
            <person name="Seo T."/>
        </authorList>
    </citation>
    <scope>NUCLEOTIDE SEQUENCE [LARGE SCALE GENOMIC DNA]</scope>
    <source>
        <strain evidence="3 4">P8</strain>
    </source>
</reference>
<dbReference type="Pfam" id="PF13006">
    <property type="entry name" value="Nterm_IS4"/>
    <property type="match status" value="1"/>
</dbReference>
<evidence type="ECO:0000313" key="4">
    <source>
        <dbReference type="Proteomes" id="UP001200741"/>
    </source>
</evidence>